<dbReference type="RefSeq" id="XP_025555205.1">
    <property type="nucleotide sequence ID" value="XM_025694686.1"/>
</dbReference>
<sequence length="51" mass="6135">MSLSICVLWCFFFSFPLFYELPILNFLVDNLNNFRGTMESGERRGPRRRED</sequence>
<protein>
    <submittedName>
        <fullName evidence="1">Uncharacterized protein</fullName>
    </submittedName>
</protein>
<dbReference type="AlphaFoldDB" id="A0A395I7E7"/>
<dbReference type="VEuPathDB" id="FungiDB:BO97DRAFT_403218"/>
<dbReference type="Proteomes" id="UP000248961">
    <property type="component" value="Unassembled WGS sequence"/>
</dbReference>
<keyword evidence="2" id="KW-1185">Reference proteome</keyword>
<accession>A0A395I7E7</accession>
<dbReference type="EMBL" id="KZ824270">
    <property type="protein sequence ID" value="RAL16051.1"/>
    <property type="molecule type" value="Genomic_DNA"/>
</dbReference>
<proteinExistence type="predicted"/>
<gene>
    <name evidence="1" type="ORF">BO97DRAFT_403218</name>
</gene>
<dbReference type="GeneID" id="37198975"/>
<name>A0A395I7E7_ASPHC</name>
<organism evidence="1 2">
    <name type="scientific">Aspergillus homomorphus (strain CBS 101889)</name>
    <dbReference type="NCBI Taxonomy" id="1450537"/>
    <lineage>
        <taxon>Eukaryota</taxon>
        <taxon>Fungi</taxon>
        <taxon>Dikarya</taxon>
        <taxon>Ascomycota</taxon>
        <taxon>Pezizomycotina</taxon>
        <taxon>Eurotiomycetes</taxon>
        <taxon>Eurotiomycetidae</taxon>
        <taxon>Eurotiales</taxon>
        <taxon>Aspergillaceae</taxon>
        <taxon>Aspergillus</taxon>
        <taxon>Aspergillus subgen. Circumdati</taxon>
    </lineage>
</organism>
<evidence type="ECO:0000313" key="1">
    <source>
        <dbReference type="EMBL" id="RAL16051.1"/>
    </source>
</evidence>
<evidence type="ECO:0000313" key="2">
    <source>
        <dbReference type="Proteomes" id="UP000248961"/>
    </source>
</evidence>
<reference evidence="1 2" key="1">
    <citation type="submission" date="2018-02" db="EMBL/GenBank/DDBJ databases">
        <title>The genomes of Aspergillus section Nigri reveals drivers in fungal speciation.</title>
        <authorList>
            <consortium name="DOE Joint Genome Institute"/>
            <person name="Vesth T.C."/>
            <person name="Nybo J."/>
            <person name="Theobald S."/>
            <person name="Brandl J."/>
            <person name="Frisvad J.C."/>
            <person name="Nielsen K.F."/>
            <person name="Lyhne E.K."/>
            <person name="Kogle M.E."/>
            <person name="Kuo A."/>
            <person name="Riley R."/>
            <person name="Clum A."/>
            <person name="Nolan M."/>
            <person name="Lipzen A."/>
            <person name="Salamov A."/>
            <person name="Henrissat B."/>
            <person name="Wiebenga A."/>
            <person name="De vries R.P."/>
            <person name="Grigoriev I.V."/>
            <person name="Mortensen U.H."/>
            <person name="Andersen M.R."/>
            <person name="Baker S.E."/>
        </authorList>
    </citation>
    <scope>NUCLEOTIDE SEQUENCE [LARGE SCALE GENOMIC DNA]</scope>
    <source>
        <strain evidence="1 2">CBS 101889</strain>
    </source>
</reference>